<dbReference type="SUPFAM" id="SSF54236">
    <property type="entry name" value="Ubiquitin-like"/>
    <property type="match status" value="1"/>
</dbReference>
<dbReference type="GO" id="GO:0071818">
    <property type="term" value="C:BAT3 complex"/>
    <property type="evidence" value="ECO:0007669"/>
    <property type="project" value="TreeGrafter"/>
</dbReference>
<name>A0A976IAN7_BRELC</name>
<dbReference type="PANTHER" id="PTHR15204">
    <property type="entry name" value="LARGE PROLINE-RICH PROTEIN BAG6"/>
    <property type="match status" value="1"/>
</dbReference>
<dbReference type="GeneID" id="94344015"/>
<dbReference type="PANTHER" id="PTHR15204:SF0">
    <property type="entry name" value="LARGE PROLINE-RICH PROTEIN BAG6"/>
    <property type="match status" value="1"/>
</dbReference>
<reference evidence="4 5" key="1">
    <citation type="journal article" date="2021" name="Genome Biol.">
        <title>AFLAP: assembly-free linkage analysis pipeline using k-mers from genome sequencing data.</title>
        <authorList>
            <person name="Fletcher K."/>
            <person name="Zhang L."/>
            <person name="Gil J."/>
            <person name="Han R."/>
            <person name="Cavanaugh K."/>
            <person name="Michelmore R."/>
        </authorList>
    </citation>
    <scope>NUCLEOTIDE SEQUENCE [LARGE SCALE GENOMIC DNA]</scope>
    <source>
        <strain evidence="4 5">SF5</strain>
    </source>
</reference>
<evidence type="ECO:0000256" key="1">
    <source>
        <dbReference type="SAM" id="MobiDB-lite"/>
    </source>
</evidence>
<dbReference type="FunFam" id="3.10.20.90:FF:000154">
    <property type="entry name" value="Large proline-rich protein BAG6"/>
    <property type="match status" value="1"/>
</dbReference>
<feature type="compositionally biased region" description="Basic and acidic residues" evidence="1">
    <location>
        <begin position="264"/>
        <end position="278"/>
    </location>
</feature>
<dbReference type="EMBL" id="SHOA02000002">
    <property type="protein sequence ID" value="TDH65160.1"/>
    <property type="molecule type" value="Genomic_DNA"/>
</dbReference>
<dbReference type="InterPro" id="IPR029071">
    <property type="entry name" value="Ubiquitin-like_domsf"/>
</dbReference>
<keyword evidence="2" id="KW-0812">Transmembrane</keyword>
<keyword evidence="2" id="KW-0472">Membrane</keyword>
<keyword evidence="2" id="KW-1133">Transmembrane helix</keyword>
<dbReference type="PROSITE" id="PS50053">
    <property type="entry name" value="UBIQUITIN_2"/>
    <property type="match status" value="1"/>
</dbReference>
<comment type="caution">
    <text evidence="4">The sequence shown here is derived from an EMBL/GenBank/DDBJ whole genome shotgun (WGS) entry which is preliminary data.</text>
</comment>
<dbReference type="GO" id="GO:0051787">
    <property type="term" value="F:misfolded protein binding"/>
    <property type="evidence" value="ECO:0007669"/>
    <property type="project" value="TreeGrafter"/>
</dbReference>
<feature type="compositionally biased region" description="Low complexity" evidence="1">
    <location>
        <begin position="364"/>
        <end position="379"/>
    </location>
</feature>
<feature type="transmembrane region" description="Helical" evidence="2">
    <location>
        <begin position="791"/>
        <end position="815"/>
    </location>
</feature>
<organism evidence="4 5">
    <name type="scientific">Bremia lactucae</name>
    <name type="common">Lettuce downy mildew</name>
    <dbReference type="NCBI Taxonomy" id="4779"/>
    <lineage>
        <taxon>Eukaryota</taxon>
        <taxon>Sar</taxon>
        <taxon>Stramenopiles</taxon>
        <taxon>Oomycota</taxon>
        <taxon>Peronosporomycetes</taxon>
        <taxon>Peronosporales</taxon>
        <taxon>Peronosporaceae</taxon>
        <taxon>Bremia</taxon>
    </lineage>
</organism>
<evidence type="ECO:0000259" key="3">
    <source>
        <dbReference type="PROSITE" id="PS50053"/>
    </source>
</evidence>
<dbReference type="RefSeq" id="XP_067814659.1">
    <property type="nucleotide sequence ID" value="XM_067958344.1"/>
</dbReference>
<dbReference type="Gene3D" id="3.10.20.90">
    <property type="entry name" value="Phosphatidylinositol 3-kinase Catalytic Subunit, Chain A, domain 1"/>
    <property type="match status" value="1"/>
</dbReference>
<feature type="region of interest" description="Disordered" evidence="1">
    <location>
        <begin position="558"/>
        <end position="588"/>
    </location>
</feature>
<feature type="region of interest" description="Disordered" evidence="1">
    <location>
        <begin position="256"/>
        <end position="278"/>
    </location>
</feature>
<dbReference type="GO" id="GO:0031593">
    <property type="term" value="F:polyubiquitin modification-dependent protein binding"/>
    <property type="evidence" value="ECO:0007669"/>
    <property type="project" value="TreeGrafter"/>
</dbReference>
<sequence length="840" mass="90962">MSFPPASATVAVPEPAAEPPLAAEQTQLSLKVRTLDQRTYSITIGAAASVPQLKELIAVQTGVTLARQRLIYRGRVLKNDQTLAAYSLEDGHVLHLVARTEPLPNDVDQGTLIVGPVAYPVADGSESDALDARMDEFERSSRRFRSRSRPFVPPPMPSFRDNDEPDSTMGRPGRNGENGRVLMGATISVPEGADVTMPFLNSMIANLVTQVSENGAGADIGDINTTARDRRRTPLLRDSVGNRSTAAVMEAAAARALRRHHRNRDGPGRFRNDRRSISSEERQAALRARIRLQLESIRAALDDTSLDFPAELTALTQSDSNAAMVELQQHIELLLTLVERFRPRLRVVAAALTQRDRTGGGPGAVPLAGSSSSSLPESATIESRASDAAPVESVANSSHSTDYVSATATTEPTIHSGPVIRAIELLTTIGESIDGLACMARYAFTRQSVQLSELGAREHSTVASDRTSVTFDQGAIVSSNASEGQAPAHALSGSARAVRLSARSAATSRSRVQFHINATDFISNRNFAATRFVDAAPAMLTGTSLNVLVDPTRSVGAANAVTSSQTDTQSRQPDSITNDTNASAPPASSHISISGMGFPLVSSVVFPFSLAAGLGGSHATTTWNLADFVRRLTSELPISTLYGVVAGDATQLYRLLAHIGFALLSGVDVPRATRPNFRSWAQEFENELRALLCSRVLPRGVLDQVFGPEERRVDFGNEFMRIIEPSIPELIDLFFRATSASRAAAFGTSSAMFLRSIAQQIIDQIRAYARGDSMEDERDSNERLVRLLQELFVWFGMYEPIACFVIDNLLSWTAIDDRRGRIRAREESKSDSTAVKRRRE</sequence>
<feature type="compositionally biased region" description="Polar residues" evidence="1">
    <location>
        <begin position="560"/>
        <end position="581"/>
    </location>
</feature>
<dbReference type="OrthoDB" id="267397at2759"/>
<feature type="region of interest" description="Disordered" evidence="1">
    <location>
        <begin position="356"/>
        <end position="396"/>
    </location>
</feature>
<dbReference type="KEGG" id="blac:94344015"/>
<dbReference type="Proteomes" id="UP000294530">
    <property type="component" value="Unassembled WGS sequence"/>
</dbReference>
<dbReference type="AlphaFoldDB" id="A0A976IAN7"/>
<dbReference type="GO" id="GO:0036503">
    <property type="term" value="P:ERAD pathway"/>
    <property type="evidence" value="ECO:0007669"/>
    <property type="project" value="TreeGrafter"/>
</dbReference>
<proteinExistence type="predicted"/>
<accession>A0A976IAN7</accession>
<gene>
    <name evidence="4" type="ORF">CCR75_000236</name>
</gene>
<evidence type="ECO:0000313" key="5">
    <source>
        <dbReference type="Proteomes" id="UP000294530"/>
    </source>
</evidence>
<protein>
    <recommendedName>
        <fullName evidence="3">Ubiquitin-like domain-containing protein</fullName>
    </recommendedName>
</protein>
<feature type="domain" description="Ubiquitin-like" evidence="3">
    <location>
        <begin position="28"/>
        <end position="99"/>
    </location>
</feature>
<feature type="region of interest" description="Disordered" evidence="1">
    <location>
        <begin position="1"/>
        <end position="20"/>
    </location>
</feature>
<evidence type="ECO:0000313" key="4">
    <source>
        <dbReference type="EMBL" id="TDH65160.1"/>
    </source>
</evidence>
<keyword evidence="5" id="KW-1185">Reference proteome</keyword>
<evidence type="ECO:0000256" key="2">
    <source>
        <dbReference type="SAM" id="Phobius"/>
    </source>
</evidence>
<dbReference type="SMART" id="SM00213">
    <property type="entry name" value="UBQ"/>
    <property type="match status" value="1"/>
</dbReference>
<dbReference type="Pfam" id="PF00240">
    <property type="entry name" value="ubiquitin"/>
    <property type="match status" value="1"/>
</dbReference>
<feature type="region of interest" description="Disordered" evidence="1">
    <location>
        <begin position="138"/>
        <end position="180"/>
    </location>
</feature>
<dbReference type="InterPro" id="IPR000626">
    <property type="entry name" value="Ubiquitin-like_dom"/>
</dbReference>